<evidence type="ECO:0000256" key="1">
    <source>
        <dbReference type="ARBA" id="ARBA00005607"/>
    </source>
</evidence>
<dbReference type="InterPro" id="IPR038535">
    <property type="entry name" value="CNOT1_TTP_bind_sf"/>
</dbReference>
<dbReference type="InterPro" id="IPR032193">
    <property type="entry name" value="CNOT1_TTP_bind"/>
</dbReference>
<dbReference type="Gene3D" id="1.25.40.840">
    <property type="entry name" value="CCR4-NOT transcription complex subunit 1 TTP binding domain"/>
    <property type="match status" value="1"/>
</dbReference>
<accession>A0ABQ9XKP2</accession>
<dbReference type="InterPro" id="IPR007052">
    <property type="entry name" value="CS_dom"/>
</dbReference>
<dbReference type="Gene3D" id="1.25.40.180">
    <property type="match status" value="1"/>
</dbReference>
<evidence type="ECO:0000313" key="5">
    <source>
        <dbReference type="EMBL" id="KAK2951177.1"/>
    </source>
</evidence>
<dbReference type="InterPro" id="IPR007009">
    <property type="entry name" value="Shq1_C"/>
</dbReference>
<evidence type="ECO:0000256" key="2">
    <source>
        <dbReference type="SAM" id="Coils"/>
    </source>
</evidence>
<dbReference type="EMBL" id="JARBJD010000123">
    <property type="protein sequence ID" value="KAK2951177.1"/>
    <property type="molecule type" value="Genomic_DNA"/>
</dbReference>
<gene>
    <name evidence="5" type="ORF">BLNAU_13915</name>
</gene>
<evidence type="ECO:0000256" key="3">
    <source>
        <dbReference type="SAM" id="MobiDB-lite"/>
    </source>
</evidence>
<dbReference type="Pfam" id="PF04925">
    <property type="entry name" value="SHQ1"/>
    <property type="match status" value="1"/>
</dbReference>
<proteinExistence type="inferred from homology"/>
<dbReference type="PANTHER" id="PTHR12967:SF0">
    <property type="entry name" value="PROTEIN SHQ1 HOMOLOG"/>
    <property type="match status" value="1"/>
</dbReference>
<evidence type="ECO:0000259" key="4">
    <source>
        <dbReference type="PROSITE" id="PS51203"/>
    </source>
</evidence>
<feature type="coiled-coil region" evidence="2">
    <location>
        <begin position="3018"/>
        <end position="3045"/>
    </location>
</feature>
<dbReference type="Pfam" id="PF21413">
    <property type="entry name" value="SHQ1-like_CS"/>
    <property type="match status" value="1"/>
</dbReference>
<feature type="domain" description="CS" evidence="4">
    <location>
        <begin position="3451"/>
        <end position="3539"/>
    </location>
</feature>
<reference evidence="5 6" key="1">
    <citation type="journal article" date="2022" name="bioRxiv">
        <title>Genomics of Preaxostyla Flagellates Illuminates Evolutionary Transitions and the Path Towards Mitochondrial Loss.</title>
        <authorList>
            <person name="Novak L.V.F."/>
            <person name="Treitli S.C."/>
            <person name="Pyrih J."/>
            <person name="Halakuc P."/>
            <person name="Pipaliya S.V."/>
            <person name="Vacek V."/>
            <person name="Brzon O."/>
            <person name="Soukal P."/>
            <person name="Eme L."/>
            <person name="Dacks J.B."/>
            <person name="Karnkowska A."/>
            <person name="Elias M."/>
            <person name="Hampl V."/>
        </authorList>
    </citation>
    <scope>NUCLEOTIDE SEQUENCE [LARGE SCALE GENOMIC DNA]</scope>
    <source>
        <strain evidence="5">NAU3</strain>
        <tissue evidence="5">Gut</tissue>
    </source>
</reference>
<evidence type="ECO:0000313" key="6">
    <source>
        <dbReference type="Proteomes" id="UP001281761"/>
    </source>
</evidence>
<comment type="caution">
    <text evidence="5">The sequence shown here is derived from an EMBL/GenBank/DDBJ whole genome shotgun (WGS) entry which is preliminary data.</text>
</comment>
<comment type="similarity">
    <text evidence="1">Belongs to the SHQ1 family.</text>
</comment>
<feature type="region of interest" description="Disordered" evidence="3">
    <location>
        <begin position="1003"/>
        <end position="1022"/>
    </location>
</feature>
<feature type="compositionally biased region" description="Polar residues" evidence="3">
    <location>
        <begin position="1"/>
        <end position="16"/>
    </location>
</feature>
<feature type="region of interest" description="Disordered" evidence="3">
    <location>
        <begin position="1"/>
        <end position="49"/>
    </location>
</feature>
<keyword evidence="6" id="KW-1185">Reference proteome</keyword>
<feature type="region of interest" description="Disordered" evidence="3">
    <location>
        <begin position="926"/>
        <end position="992"/>
    </location>
</feature>
<dbReference type="InterPro" id="IPR008978">
    <property type="entry name" value="HSP20-like_chaperone"/>
</dbReference>
<dbReference type="InterPro" id="IPR048696">
    <property type="entry name" value="SHQ1-like_CS"/>
</dbReference>
<dbReference type="Proteomes" id="UP001281761">
    <property type="component" value="Unassembled WGS sequence"/>
</dbReference>
<dbReference type="PANTHER" id="PTHR12967">
    <property type="entry name" value="PROTEIN SHQ1 HOMOLOG"/>
    <property type="match status" value="1"/>
</dbReference>
<keyword evidence="2" id="KW-0175">Coiled coil</keyword>
<name>A0ABQ9XKP2_9EUKA</name>
<dbReference type="Pfam" id="PF16417">
    <property type="entry name" value="CNOT1_TTP_bind"/>
    <property type="match status" value="1"/>
</dbReference>
<dbReference type="SUPFAM" id="SSF49764">
    <property type="entry name" value="HSP20-like chaperones"/>
    <property type="match status" value="1"/>
</dbReference>
<dbReference type="Gene3D" id="2.60.40.790">
    <property type="match status" value="1"/>
</dbReference>
<sequence length="3919" mass="447483">MSNSTSPPQSVHSPPSTAIPGDTDQSHTGTNQGIESSTEIPAATPSTNSLTSATSISRILNWEAIVSAFDLPHFTINNKFEFEYLLYFLQQLHHSKEEIAGIMSEHYPPFPLQSLLTINNHTCGGVFLEKENATTPIPEQRGLPNHQLHLWQNPQAQVALIDSFVASSLSSQPSVAQFTSLNLRLQAERNNSQHPDHHLKSYQILDDTIETGYYFNLIKPFGYASSSDLLSSQQESSADCYGVVELYRTLLAILHVPRHTSTPGSDFSHTSATILNLLRQAAMTSPLQFIEAIFLSQDTPVLHPDSNQISHFVPSASVPISFRLSSKQGALTIDSITLILTAIILSALKTQTFSNDSRVYLYKLPRWIVCDGPSNTEPTTPIFSLYPQLCSAVLLQMLYALPSTTPPPPSILPPNIASQNHTLYVPSSVSTVLVSLLLYPKITEQLYQLTPSKHSLYFDLIRASFPLLPELFVSQPLEIQIILDETVFASLFQRQLIDILKFKPDDVAGSFNFFIVQCLTIFQDKILQHLHKPLLPPISSPRTQSWESKNEEAIRDFDPTQLLSALPRQRDANVEQTASISHIVFDLCYTNFCDPLDLDFPFKAMIHPVVVKWFLRLLDCCYPWMPESSALAFSGLLQQFSNLREHPLTTIPSELVLAMRDKKQQRDQLRLAADNLSINLPSVSTLNLEAPPVSAFPLPPTDRHANLNPHSPLSEQNLDDTDSPVIFPGVQGSIVAEAEGLMTAYFTKQNNAKDFAQLLMNWKGNNEHRPISAPDGTLPISMSNASPHFQTYALIIQQLLNELNFIESYTDENLQLLSELYGNLLLENSLVKQDQDYIFASMLVMLNQPSGDRRFLFAFQILQVILPHVMDFPHFCVRLVQLDTVKSVQPLFIQSLEERLTRLSHRIAHEAQRYAQEHLDKLQELSKQQRTPSYNDGYAENRSPGQVTPETPHRRSDMPTNLPKQLAFPNPPRTVHSPDSTPLPYSAESMNLPNPTQFTSFVSQSTSLNHPPTHPHTDTQPLLGAAPRKIITPTPLASILDVEPVGVLYSTLRDRTVPVPPPLEITHLILTYNTLTENNITEKIDDLFQHILMEEQYFEFFAVYSVFIRIAREPRFVSLYANFLTNIKQFKIRKVIEKEVLTCTRVLLKAPMRGDRYAEGRHVPGQFFDVLEQQMLINFADFIGAYMIKQNRPIPSSYLNLKLALYAAFQRNRLTIVLPFVCTVIKYAPQSIVFSNLNQPWMMGILSAISDLRQIVLSQHLLAIVDDFSTIMSSSLTGKDAVTSSEFFYRYALPQTSLPLYSILYNYQQSNDFVPSSIEAAIKKRLVICESNPSFWMALSSFDPLYPLDQKDIQRLLHHYNTGTTAEPEFPPFHTPRIDRRLSDLFLSSYPKDHPNSLQFVDKHLHPYLASLPEPIHKPKFTMPKSMYKPNAIIHLQSMTEDAMQAAFENCFSFICEKTYRITVPVVLQTIYRDSAFGTWPEPLSFSRSSSLNDKIYRSINTHTPTDDQKKRLLTAPEAMHLLVMEQAEKMTALWAYSLSCQYLHTRPQTIIANKLSVFYPIIAESHPQIIDYLIRAVVDDYIYLMTEQVVLSVLTRLDPFIREQTNYRRYLNDQYGGVPDGVRADLERSMRKTIFFDPSRGRPYSMSLFEKEMIPTGTDWLGLTDTSKLVSHPASENATSPSSLHSKSHSELKRIIPTWPLSSSHRCLHLNIIPFSLIRAFYSPILRDRFGLLPTVPTVHWDKQSLDLDFIPPIRPSLPPIPSHSVPFVLKRSSFINFIRVMLKKASDIYTSWVSSFSMSVFELLIIISNYAALLTDRLLVEKECTMQRTITDATKMNAVEQIKRLIALFHEERAKGLTDIQESSAFRQLKDLVVPSLFASNMFSREHLQQSFGDLQRKLIETNEILNQVMKQMPRLIGKNLPHITNTLVKEATKNFTQMVKDMYPDLAQPPMPHPIYFEAIQMMIHHVETQVICDSVSNIVNILFCGPPPFISVFYAPPPFSLRYILNSGHAAPWPQSIPIKPQPFKNVFYRPLSSFLSEYDLSSRRSCLTSDWFYSHVPSEIPTDPERISRPPERRTDYSQIAASNLRRAIVEVVDDTLKLCVPDDEPEDTLREGSDIFPLINAALYANSELTPEEALLQHKLSQTRFLPSFLRMPSQLVFDSEGSHSILHEMLKNPDFKTGNDLSIILSCIPPSLEQFPYLARDLFYENLFEIIALFSSYNPSITRFVIESQVMSTILSTHQQTQIIAPDSPPLCSTLVFPNQLKAGSQPPPQYWPPCDANVPKANPLIVSLPMSHNHSTTFVNQMHIHFAYSLFLFFDRNYLGSKCVVSEYSFMLKQAWRSAFYFKPTGEPDETVPIHYFADTPKLFPDPRQVRPNSTQAYFNAVIMKSKEMTGITRSIPPVLDKPNPTQLYERVSVDLESKTAVIRPVIAVVIPEIHRNLIGLFDVLRSLICFVAEDPRNIRQDLLDANPGPRIQPQVISPKDPQFLSAFPYPLVSQHATIIPTATLMELAELFDLMSLIISDWITISPFIRSFATITPKAETPSIRLEGDLHKTDSFEIVEHGPFTSTQIEQSVAFFNLPPDQQPLLASLFKDQESLQIGNIMRQFDSILIRDFTDLVRQGHAILARYRPHVADLLTNRLVIADNYAYARVNMFRDTYRFREQIHAEYTRRMRQQWERLQIQFKETRQLLRIHQSKLDYEGFVTGYNNVVTRLFDPATKSKEMDIIIPWMETVKERFFALEVFDLSFLTLTRFTIDKLRSYTHEAKVLADTEERKKDASDKLTLYLLAYMTIFRLILNSHLVNILKTNLYQSYDENLSPHEDHTVRIVRSVLTNFVDFVASVSIGTKAQNQSDMDALIVIIPRVISVIAEELHKALHVEEHTVVRHTMLELDFSVNPGGEKRPFIVSAMKQWGLSSQRGPTQGASDPSGLRAPAPSFESFRADRVNAEVMTLIKSFLLMLLNPQHAFIFFHVLSSHPLICHLGLPFWIIQESSIPLADTPSPTLIQLHMDNRSWLLMIELLEQMIEQMKQQFARVITSFSEKNKIPPIQITPAQRQELMQEQYVSLIYRSLFWILRTLSENSPEFICVQSSRLLSITEFDPLGDIRTIITNTRSCKEVLFPSLPLDSWDAEIIGQVRNRQKDGEEAVEPDRRTVERTAIGFGCYVNVWYESVLRTYFKRINQMDLIENVHQLLQSKKGDILPFFSSDALIDPKKKELKDQIMVTIKDVGIVGHFVTYISFYSARGYQHFLIHEKSQALRQINQPTHILECPYALNSMLFIFMLWEDEHNPQSQSHIISSLVNLLTSPSAACTFAAYTIFFLLLRGNIQQMFEQDTTISRGQAATLMYPHLPVQPHSEQKAQFILQILSTQMKPSIHSLPTQLLHLMHLTHSQLFRLSREYTHHLDQMQMLHKDAICIYTTSQTRTKMKTCIPIRGSSTTYMTGHITPRFSCTQDNDFVTIVLRVPNAKGGEIEFSADDNEFTFYSRPYFLRLTFPGVLIQDQRAEGIFNWDTNEVTIKIAKLNPGEFFPDLEMLTKLLAQPRRGISLLGESNVPSDLNEGSAMIKEISDHSEELLDPFNCEFEQILPSDDPPPPQPNSLLRYGFDQNYSSVFADFGKASLEICQLQDPENTDLRDRITLQNQQEDDSFDPDTFSDDVVNEFQVFLHFQKNIQSGTLLSPEDQMEDESGMMTMFIDSTLFIPFWSPLNSVKQSPSLSDEERDVVIGLPKRVLLPLTHPNFVFHSLFDILFAFCYDQRVTCGEGNAESVWTITTLSSTLSFFTAFDSLRETVRHCLRRAIVFPLFRGPRFSMLVLNDVVSLFQTRTEEVPSKLSILRCLLNIKNLIDHDTTRYILSKIYINDYCSWIQQMPEEMLAQWTQSEQFKRAVDVDWIRDGDEIASGWHVPDIMQNDVE</sequence>
<dbReference type="PROSITE" id="PS51203">
    <property type="entry name" value="CS"/>
    <property type="match status" value="1"/>
</dbReference>
<dbReference type="InterPro" id="IPR039742">
    <property type="entry name" value="Shq1"/>
</dbReference>
<dbReference type="Pfam" id="PF16415">
    <property type="entry name" value="CNOT1_CAF1_bind"/>
    <property type="match status" value="1"/>
</dbReference>
<organism evidence="5 6">
    <name type="scientific">Blattamonas nauphoetae</name>
    <dbReference type="NCBI Taxonomy" id="2049346"/>
    <lineage>
        <taxon>Eukaryota</taxon>
        <taxon>Metamonada</taxon>
        <taxon>Preaxostyla</taxon>
        <taxon>Oxymonadida</taxon>
        <taxon>Blattamonas</taxon>
    </lineage>
</organism>
<dbReference type="InterPro" id="IPR032191">
    <property type="entry name" value="CNOT1_CAF1_bind"/>
</dbReference>
<feature type="compositionally biased region" description="Polar residues" evidence="3">
    <location>
        <begin position="26"/>
        <end position="49"/>
    </location>
</feature>
<protein>
    <recommendedName>
        <fullName evidence="4">CS domain-containing protein</fullName>
    </recommendedName>
</protein>